<reference evidence="7" key="1">
    <citation type="submission" date="2025-08" db="UniProtKB">
        <authorList>
            <consortium name="Ensembl"/>
        </authorList>
    </citation>
    <scope>IDENTIFICATION</scope>
</reference>
<evidence type="ECO:0000313" key="8">
    <source>
        <dbReference type="Proteomes" id="UP000694407"/>
    </source>
</evidence>
<feature type="domain" description="CATSPERG Ig-like" evidence="6">
    <location>
        <begin position="751"/>
        <end position="783"/>
    </location>
</feature>
<dbReference type="Pfam" id="PF22846">
    <property type="entry name" value="CATSPERG_C"/>
    <property type="match status" value="1"/>
</dbReference>
<keyword evidence="2" id="KW-1133">Transmembrane helix</keyword>
<dbReference type="AlphaFoldDB" id="A0A8C5YSP6"/>
<dbReference type="Pfam" id="PF22851">
    <property type="entry name" value="CATSPERG_Ig-like"/>
    <property type="match status" value="2"/>
</dbReference>
<evidence type="ECO:0000259" key="6">
    <source>
        <dbReference type="Pfam" id="PF22851"/>
    </source>
</evidence>
<reference evidence="7" key="2">
    <citation type="submission" date="2025-09" db="UniProtKB">
        <authorList>
            <consortium name="Ensembl"/>
        </authorList>
    </citation>
    <scope>IDENTIFICATION</scope>
</reference>
<evidence type="ECO:0000313" key="7">
    <source>
        <dbReference type="Ensembl" id="ENSMMMP00000004166.1"/>
    </source>
</evidence>
<evidence type="ECO:0000256" key="2">
    <source>
        <dbReference type="SAM" id="Phobius"/>
    </source>
</evidence>
<dbReference type="Ensembl" id="ENSMMMT00000004724.1">
    <property type="protein sequence ID" value="ENSMMMP00000004166.1"/>
    <property type="gene ID" value="ENSMMMG00000003619.1"/>
</dbReference>
<proteinExistence type="predicted"/>
<feature type="domain" description="CATSPERG Ig-like" evidence="6">
    <location>
        <begin position="802"/>
        <end position="839"/>
    </location>
</feature>
<keyword evidence="8" id="KW-1185">Reference proteome</keyword>
<feature type="transmembrane region" description="Helical" evidence="2">
    <location>
        <begin position="1026"/>
        <end position="1054"/>
    </location>
</feature>
<dbReference type="GO" id="GO:0036128">
    <property type="term" value="C:CatSper complex"/>
    <property type="evidence" value="ECO:0007669"/>
    <property type="project" value="InterPro"/>
</dbReference>
<dbReference type="InterPro" id="IPR028246">
    <property type="entry name" value="CATSPERG"/>
</dbReference>
<feature type="domain" description="CATSPERG beta-propeller" evidence="3">
    <location>
        <begin position="212"/>
        <end position="646"/>
    </location>
</feature>
<dbReference type="Pfam" id="PF15064">
    <property type="entry name" value="CATSPERG_beta-prop"/>
    <property type="match status" value="1"/>
</dbReference>
<keyword evidence="2" id="KW-0472">Membrane</keyword>
<dbReference type="Proteomes" id="UP000694407">
    <property type="component" value="Unplaced"/>
</dbReference>
<dbReference type="InterPro" id="IPR053874">
    <property type="entry name" value="CATSPERG_Ig-like"/>
</dbReference>
<evidence type="ECO:0000259" key="4">
    <source>
        <dbReference type="Pfam" id="PF22840"/>
    </source>
</evidence>
<dbReference type="InterPro" id="IPR053873">
    <property type="entry name" value="CATSPERG_C"/>
</dbReference>
<feature type="domain" description="CATSPERG N-terminal" evidence="4">
    <location>
        <begin position="46"/>
        <end position="208"/>
    </location>
</feature>
<feature type="region of interest" description="Disordered" evidence="1">
    <location>
        <begin position="1103"/>
        <end position="1123"/>
    </location>
</feature>
<keyword evidence="2" id="KW-0812">Transmembrane</keyword>
<evidence type="ECO:0000256" key="1">
    <source>
        <dbReference type="SAM" id="MobiDB-lite"/>
    </source>
</evidence>
<sequence>MVSRSCNSVVDPVWLRVRVLRVLWALLAVLLGPWRLWAVIYDFHECTWHVVLNKFQRVGENLESDQFVHQEPVDTVRGVFNMLVDSPIDRRERYLGFPYYLKINYSCHGQHSEDLVRSGHLTGLKPLVLVTFQAPVNFYRWKIEQLQIQMEAAPFRSKGGPPGLGEGAVCVMSWYTPMPIKNGSVVMRVDVSSNGLGPIIPSKRFHVNINGFLKMGADNRIQFTVGDELFDIKPRYFVNVSSRPLWYNVDQSPVLILGGIPNEKALLMTSTNFREFSLVELSIDSCWVGSFYCPQADFSATIYDAISTESTLFIRQNQLIYYYTGTYATLYDSSHSSKWVRVLASECIKKLCPVYFSSNGSDHVIALTTGKHEGYLHFGTITDGLVSFELLPRNQTVCKRMFGIHLSVGPVAGGQGLRLWERKEGEGDFTVFSPPIVTEEMTILYTVPLFIPDARGLEFLMILGTESYTNTPMIPKGLSFNLYNNLLFIWGNFLLQSYNAENFIYLADFPKESSIKYMVNSFRGDVAIVTETEEIWYLLEGTYHLYRIFPSHGWDIHVSLQVMKQSSLYASKETMVTLFYEENKLYQLVYLTHGKQDQLVKRLVPMEKLLMYEQHKQIHTVRDGSHRTLSFSNLCPFEVMRLGNLPNPQAYTRQERYLARPPMVLNPSGFHSENSLAVYQGLVYYLLRLHSKYHKPYADPVHDPTWRWWKNKKQDEDYYFYLASNWLSAGGVHIDMGSYEKIYDLKSHFGLPERIFLDKGGEYHFSIFLTTRGYSFEMGTDIGVVLLREVQRLQGAEQGPMGTTIIAGSYPQVVGASGFCFQDTHLGPRLQGNLMVPVFIGCPPGKRLAFDITYTLKYMRQQNKHYFDCMRVDPEMPCFLYRDMFYPFFLIQDLVTGDSGSFKGSYVLKVVGGGPSLDSIVDYNEEEIYRYNSPLDKTGSRIWTTKTSETTHDMAFYIMSYKRSGIEWLCLENSPCYDMTPQGIIAPEFFFKVLVSNRGVDNSTYCNYQLIFLLHIHGLPLSAKRALFIVIVSASVLVGMVILYILFCLLWPYAVNACNHLRWRINNIIASESYYTYATSSRAFSISSQSSFGPLSQVPSVDDFKVQDQKHKADLEPAEKKKP</sequence>
<evidence type="ECO:0000259" key="5">
    <source>
        <dbReference type="Pfam" id="PF22846"/>
    </source>
</evidence>
<dbReference type="PANTHER" id="PTHR14327">
    <property type="entry name" value="CATION CHANNEL SPERM-ASSOCIATED PROTEIN SUBUNIT GAMMA"/>
    <property type="match status" value="1"/>
</dbReference>
<dbReference type="Pfam" id="PF22840">
    <property type="entry name" value="CATSPERG_NTD"/>
    <property type="match status" value="1"/>
</dbReference>
<feature type="domain" description="CATSPERG C-terminal" evidence="5">
    <location>
        <begin position="865"/>
        <end position="1066"/>
    </location>
</feature>
<dbReference type="InterPro" id="IPR053872">
    <property type="entry name" value="CATSPERG_N"/>
</dbReference>
<gene>
    <name evidence="7" type="primary">CATSPERG</name>
</gene>
<accession>A0A8C5YSP6</accession>
<dbReference type="InterPro" id="IPR053871">
    <property type="entry name" value="CATSPERG_beta-prop"/>
</dbReference>
<organism evidence="7 8">
    <name type="scientific">Marmota marmota marmota</name>
    <name type="common">Alpine marmot</name>
    <dbReference type="NCBI Taxonomy" id="9994"/>
    <lineage>
        <taxon>Eukaryota</taxon>
        <taxon>Metazoa</taxon>
        <taxon>Chordata</taxon>
        <taxon>Craniata</taxon>
        <taxon>Vertebrata</taxon>
        <taxon>Euteleostomi</taxon>
        <taxon>Mammalia</taxon>
        <taxon>Eutheria</taxon>
        <taxon>Euarchontoglires</taxon>
        <taxon>Glires</taxon>
        <taxon>Rodentia</taxon>
        <taxon>Sciuromorpha</taxon>
        <taxon>Sciuridae</taxon>
        <taxon>Xerinae</taxon>
        <taxon>Marmotini</taxon>
        <taxon>Marmota</taxon>
    </lineage>
</organism>
<name>A0A8C5YSP6_MARMA</name>
<dbReference type="GO" id="GO:0097228">
    <property type="term" value="C:sperm principal piece"/>
    <property type="evidence" value="ECO:0007669"/>
    <property type="project" value="InterPro"/>
</dbReference>
<protein>
    <submittedName>
        <fullName evidence="7">Cation channel sperm associated auxiliary subunit gamma</fullName>
    </submittedName>
</protein>
<evidence type="ECO:0000259" key="3">
    <source>
        <dbReference type="Pfam" id="PF15064"/>
    </source>
</evidence>
<dbReference type="GeneTree" id="ENSGT00390000014139"/>
<dbReference type="PANTHER" id="PTHR14327:SF1">
    <property type="entry name" value="CATION CHANNEL SPERM-ASSOCIATED AUXILIARY SUBUNIT GAMMA"/>
    <property type="match status" value="1"/>
</dbReference>